<proteinExistence type="predicted"/>
<dbReference type="EMBL" id="JBIUGF010000020">
    <property type="protein sequence ID" value="MFJ1338251.1"/>
    <property type="molecule type" value="Genomic_DNA"/>
</dbReference>
<organism evidence="1 2">
    <name type="scientific">Pseudomonas caricapapayae</name>
    <dbReference type="NCBI Taxonomy" id="46678"/>
    <lineage>
        <taxon>Bacteria</taxon>
        <taxon>Pseudomonadati</taxon>
        <taxon>Pseudomonadota</taxon>
        <taxon>Gammaproteobacteria</taxon>
        <taxon>Pseudomonadales</taxon>
        <taxon>Pseudomonadaceae</taxon>
        <taxon>Pseudomonas</taxon>
    </lineage>
</organism>
<keyword evidence="2" id="KW-1185">Reference proteome</keyword>
<comment type="caution">
    <text evidence="1">The sequence shown here is derived from an EMBL/GenBank/DDBJ whole genome shotgun (WGS) entry which is preliminary data.</text>
</comment>
<gene>
    <name evidence="1" type="ORF">ACIKP7_08950</name>
</gene>
<evidence type="ECO:0000313" key="1">
    <source>
        <dbReference type="EMBL" id="MFJ1338251.1"/>
    </source>
</evidence>
<protein>
    <submittedName>
        <fullName evidence="1">Uncharacterized protein</fullName>
    </submittedName>
</protein>
<dbReference type="Proteomes" id="UP001615411">
    <property type="component" value="Unassembled WGS sequence"/>
</dbReference>
<evidence type="ECO:0000313" key="2">
    <source>
        <dbReference type="Proteomes" id="UP001615411"/>
    </source>
</evidence>
<sequence>MIAGNKKEFWSPIIDEIVSEAFSAEVKVDFNNFIENAKSYRNKHGAHFDQESFVMMHGSKRPDEDGVVYSIGWNSALLTFNWVFVDDTLPAFSKSLNNYIEKLQKEAGVI</sequence>
<reference evidence="1" key="1">
    <citation type="submission" date="2024-10" db="EMBL/GenBank/DDBJ databases">
        <title>Aeromonas and Pseudomonas from the Cagarras Archipelago, Rio de Janeiro, Brazil.</title>
        <authorList>
            <person name="Canellas A.L.B."/>
            <person name="Laport M.S."/>
        </authorList>
    </citation>
    <scope>NUCLEOTIDE SEQUENCE</scope>
    <source>
        <strain evidence="1">ACP-7</strain>
    </source>
</reference>
<name>A0ACC7LUQ0_9PSED</name>
<accession>A0ACC7LUQ0</accession>